<dbReference type="Proteomes" id="UP001519363">
    <property type="component" value="Unassembled WGS sequence"/>
</dbReference>
<organism evidence="3 4">
    <name type="scientific">Crossiella equi</name>
    <dbReference type="NCBI Taxonomy" id="130796"/>
    <lineage>
        <taxon>Bacteria</taxon>
        <taxon>Bacillati</taxon>
        <taxon>Actinomycetota</taxon>
        <taxon>Actinomycetes</taxon>
        <taxon>Pseudonocardiales</taxon>
        <taxon>Pseudonocardiaceae</taxon>
        <taxon>Crossiella</taxon>
    </lineage>
</organism>
<dbReference type="InterPro" id="IPR039422">
    <property type="entry name" value="MarR/SlyA-like"/>
</dbReference>
<dbReference type="EMBL" id="JAGIOO010000001">
    <property type="protein sequence ID" value="MBP2477667.1"/>
    <property type="molecule type" value="Genomic_DNA"/>
</dbReference>
<comment type="caution">
    <text evidence="3">The sequence shown here is derived from an EMBL/GenBank/DDBJ whole genome shotgun (WGS) entry which is preliminary data.</text>
</comment>
<dbReference type="PANTHER" id="PTHR33164">
    <property type="entry name" value="TRANSCRIPTIONAL REGULATOR, MARR FAMILY"/>
    <property type="match status" value="1"/>
</dbReference>
<reference evidence="3 4" key="1">
    <citation type="submission" date="2021-03" db="EMBL/GenBank/DDBJ databases">
        <title>Sequencing the genomes of 1000 actinobacteria strains.</title>
        <authorList>
            <person name="Klenk H.-P."/>
        </authorList>
    </citation>
    <scope>NUCLEOTIDE SEQUENCE [LARGE SCALE GENOMIC DNA]</scope>
    <source>
        <strain evidence="3 4">DSM 44580</strain>
    </source>
</reference>
<feature type="domain" description="HTH marR-type" evidence="2">
    <location>
        <begin position="12"/>
        <end position="154"/>
    </location>
</feature>
<dbReference type="Gene3D" id="1.10.10.10">
    <property type="entry name" value="Winged helix-like DNA-binding domain superfamily/Winged helix DNA-binding domain"/>
    <property type="match status" value="1"/>
</dbReference>
<dbReference type="InterPro" id="IPR036390">
    <property type="entry name" value="WH_DNA-bd_sf"/>
</dbReference>
<protein>
    <submittedName>
        <fullName evidence="3">DNA-binding MarR family transcriptional regulator</fullName>
    </submittedName>
</protein>
<gene>
    <name evidence="3" type="ORF">JOF53_006539</name>
</gene>
<dbReference type="GO" id="GO:0003677">
    <property type="term" value="F:DNA binding"/>
    <property type="evidence" value="ECO:0007669"/>
    <property type="project" value="UniProtKB-KW"/>
</dbReference>
<keyword evidence="3" id="KW-0238">DNA-binding</keyword>
<dbReference type="InterPro" id="IPR000835">
    <property type="entry name" value="HTH_MarR-typ"/>
</dbReference>
<evidence type="ECO:0000313" key="3">
    <source>
        <dbReference type="EMBL" id="MBP2477667.1"/>
    </source>
</evidence>
<dbReference type="SMART" id="SM00347">
    <property type="entry name" value="HTH_MARR"/>
    <property type="match status" value="1"/>
</dbReference>
<proteinExistence type="predicted"/>
<dbReference type="PROSITE" id="PS50995">
    <property type="entry name" value="HTH_MARR_2"/>
    <property type="match status" value="1"/>
</dbReference>
<dbReference type="SUPFAM" id="SSF46785">
    <property type="entry name" value="Winged helix' DNA-binding domain"/>
    <property type="match status" value="1"/>
</dbReference>
<keyword evidence="4" id="KW-1185">Reference proteome</keyword>
<dbReference type="PANTHER" id="PTHR33164:SF99">
    <property type="entry name" value="MARR FAMILY REGULATORY PROTEIN"/>
    <property type="match status" value="1"/>
</dbReference>
<dbReference type="Pfam" id="PF12802">
    <property type="entry name" value="MarR_2"/>
    <property type="match status" value="1"/>
</dbReference>
<evidence type="ECO:0000313" key="4">
    <source>
        <dbReference type="Proteomes" id="UP001519363"/>
    </source>
</evidence>
<sequence length="167" mass="18319">MSTMTLTTIHDRVLPVENLLEAAREVERELDRAVRSRGMGLGEFRALLALAVHRQPMTMTSVAEAARTSRPQLSRTMERLCERGWAHRTPEEGRGDKRQIWALLTERGLDALRAAAPAYARAVAETQERLADCQHGLAPGELNGATDLDSAGSSAAEGRGSHRRHTA</sequence>
<dbReference type="RefSeq" id="WP_143342708.1">
    <property type="nucleotide sequence ID" value="NZ_JAGIOO010000001.1"/>
</dbReference>
<feature type="region of interest" description="Disordered" evidence="1">
    <location>
        <begin position="136"/>
        <end position="167"/>
    </location>
</feature>
<evidence type="ECO:0000259" key="2">
    <source>
        <dbReference type="PROSITE" id="PS50995"/>
    </source>
</evidence>
<accession>A0ABS5AM66</accession>
<evidence type="ECO:0000256" key="1">
    <source>
        <dbReference type="SAM" id="MobiDB-lite"/>
    </source>
</evidence>
<name>A0ABS5AM66_9PSEU</name>
<dbReference type="InterPro" id="IPR036388">
    <property type="entry name" value="WH-like_DNA-bd_sf"/>
</dbReference>